<gene>
    <name evidence="1" type="ORF">ARMA_3124</name>
    <name evidence="2" type="ORF">SE16_01760</name>
</gene>
<dbReference type="RefSeq" id="WP_054494442.1">
    <property type="nucleotide sequence ID" value="NZ_BBZA01000308.1"/>
</dbReference>
<organism evidence="1 3">
    <name type="scientific">Ardenticatena maritima</name>
    <dbReference type="NCBI Taxonomy" id="872965"/>
    <lineage>
        <taxon>Bacteria</taxon>
        <taxon>Bacillati</taxon>
        <taxon>Chloroflexota</taxon>
        <taxon>Ardenticatenia</taxon>
        <taxon>Ardenticatenales</taxon>
        <taxon>Ardenticatenaceae</taxon>
        <taxon>Ardenticatena</taxon>
    </lineage>
</organism>
<evidence type="ECO:0000313" key="2">
    <source>
        <dbReference type="EMBL" id="KPL89240.1"/>
    </source>
</evidence>
<keyword evidence="3" id="KW-1185">Reference proteome</keyword>
<dbReference type="InParanoid" id="A0A0M8KB91"/>
<reference evidence="1 3" key="1">
    <citation type="journal article" date="2015" name="Genome Announc.">
        <title>Draft Genome Sequence of a Heterotrophic Facultative Anaerobic Thermophilic Bacterium, Ardenticatena maritima Strain 110ST.</title>
        <authorList>
            <person name="Kawaichi S."/>
            <person name="Yoshida T."/>
            <person name="Sako Y."/>
            <person name="Nakamura R."/>
        </authorList>
    </citation>
    <scope>NUCLEOTIDE SEQUENCE [LARGE SCALE GENOMIC DNA]</scope>
    <source>
        <strain evidence="1 3">110S</strain>
    </source>
</reference>
<dbReference type="EMBL" id="LGKN01000003">
    <property type="protein sequence ID" value="KPL89240.1"/>
    <property type="molecule type" value="Genomic_DNA"/>
</dbReference>
<comment type="caution">
    <text evidence="1">The sequence shown here is derived from an EMBL/GenBank/DDBJ whole genome shotgun (WGS) entry which is preliminary data.</text>
</comment>
<reference evidence="2 4" key="2">
    <citation type="submission" date="2015-07" db="EMBL/GenBank/DDBJ databases">
        <title>Whole genome sequence of Ardenticatena maritima DSM 23922.</title>
        <authorList>
            <person name="Hemp J."/>
            <person name="Ward L.M."/>
            <person name="Pace L.A."/>
            <person name="Fischer W.W."/>
        </authorList>
    </citation>
    <scope>NUCLEOTIDE SEQUENCE [LARGE SCALE GENOMIC DNA]</scope>
    <source>
        <strain evidence="2 4">110S</strain>
    </source>
</reference>
<protein>
    <submittedName>
        <fullName evidence="1">Uncharacterized protein</fullName>
    </submittedName>
</protein>
<sequence>MNVSPLRYEVIKRTGKHPLQDVFVRIHITDTNDPTHSLFIEGPLGMELSYLMHSFIALYNDHEDEFLLPTNRQPVRITRLPNGLEFHVLDEAFDTATWQVSAPITLDHRTFLSGLSALVEEVLSSIDEAFAEDDFVHILVYQWEQLWQLASRLMTGRVIALP</sequence>
<proteinExistence type="predicted"/>
<evidence type="ECO:0000313" key="4">
    <source>
        <dbReference type="Proteomes" id="UP000050502"/>
    </source>
</evidence>
<evidence type="ECO:0000313" key="3">
    <source>
        <dbReference type="Proteomes" id="UP000037784"/>
    </source>
</evidence>
<accession>A0A0M8KB91</accession>
<dbReference type="Proteomes" id="UP000037784">
    <property type="component" value="Unassembled WGS sequence"/>
</dbReference>
<name>A0A0M8KB91_9CHLR</name>
<dbReference type="AlphaFoldDB" id="A0A0M8KB91"/>
<reference evidence="3" key="3">
    <citation type="submission" date="2015-08" db="EMBL/GenBank/DDBJ databases">
        <title>Draft Genome Sequence of a Heterotrophic Facultative Anaerobic Bacterium Ardenticatena maritima Strain 110S.</title>
        <authorList>
            <person name="Kawaichi S."/>
            <person name="Yoshida T."/>
            <person name="Sako Y."/>
            <person name="Nakamura R."/>
        </authorList>
    </citation>
    <scope>NUCLEOTIDE SEQUENCE [LARGE SCALE GENOMIC DNA]</scope>
    <source>
        <strain evidence="3">110S</strain>
    </source>
</reference>
<dbReference type="STRING" id="872965.SE16_01760"/>
<evidence type="ECO:0000313" key="1">
    <source>
        <dbReference type="EMBL" id="GAP64701.1"/>
    </source>
</evidence>
<dbReference type="Proteomes" id="UP000050502">
    <property type="component" value="Unassembled WGS sequence"/>
</dbReference>
<dbReference type="EMBL" id="BBZA01000308">
    <property type="protein sequence ID" value="GAP64701.1"/>
    <property type="molecule type" value="Genomic_DNA"/>
</dbReference>